<evidence type="ECO:0000313" key="2">
    <source>
        <dbReference type="EMBL" id="TFC81193.1"/>
    </source>
</evidence>
<dbReference type="SMART" id="SM00530">
    <property type="entry name" value="HTH_XRE"/>
    <property type="match status" value="1"/>
</dbReference>
<dbReference type="GO" id="GO:0003677">
    <property type="term" value="F:DNA binding"/>
    <property type="evidence" value="ECO:0007669"/>
    <property type="project" value="InterPro"/>
</dbReference>
<dbReference type="InterPro" id="IPR001387">
    <property type="entry name" value="Cro/C1-type_HTH"/>
</dbReference>
<keyword evidence="3" id="KW-1185">Reference proteome</keyword>
<dbReference type="OrthoDB" id="4990661at2"/>
<dbReference type="Pfam" id="PF13560">
    <property type="entry name" value="HTH_31"/>
    <property type="match status" value="1"/>
</dbReference>
<dbReference type="AlphaFoldDB" id="A0A4R8XR29"/>
<gene>
    <name evidence="2" type="ORF">E3T23_06805</name>
</gene>
<proteinExistence type="predicted"/>
<dbReference type="InterPro" id="IPR010982">
    <property type="entry name" value="Lambda_DNA-bd_dom_sf"/>
</dbReference>
<evidence type="ECO:0000259" key="1">
    <source>
        <dbReference type="PROSITE" id="PS50943"/>
    </source>
</evidence>
<protein>
    <submittedName>
        <fullName evidence="2">XRE family transcriptional regulator</fullName>
    </submittedName>
</protein>
<sequence>MISMGDACGERRRTDRICASTAGRWIAITRSKPVTIPVGSWPPLGVPPVSEIIGLVLLTIRVPSLSVPMSLRALAGPLAENAARAYTKRMPEPKSEASRILGVRLRRRRRQLSLNQEAVAHRAGLNVSNYARIDRGLGNPTFHTLIRLATVLGMEPGDLVTGFNADHLPPSRDGLSDQDAVIAAARQAGLIPYCEL</sequence>
<dbReference type="Proteomes" id="UP000298433">
    <property type="component" value="Unassembled WGS sequence"/>
</dbReference>
<organism evidence="2 3">
    <name type="scientific">Cryobacterium cheniae</name>
    <dbReference type="NCBI Taxonomy" id="1259262"/>
    <lineage>
        <taxon>Bacteria</taxon>
        <taxon>Bacillati</taxon>
        <taxon>Actinomycetota</taxon>
        <taxon>Actinomycetes</taxon>
        <taxon>Micrococcales</taxon>
        <taxon>Microbacteriaceae</taxon>
        <taxon>Cryobacterium</taxon>
    </lineage>
</organism>
<dbReference type="EMBL" id="SOGN01000035">
    <property type="protein sequence ID" value="TFC81193.1"/>
    <property type="molecule type" value="Genomic_DNA"/>
</dbReference>
<dbReference type="CDD" id="cd00093">
    <property type="entry name" value="HTH_XRE"/>
    <property type="match status" value="1"/>
</dbReference>
<accession>A0A4R8XR29</accession>
<dbReference type="Gene3D" id="1.10.260.40">
    <property type="entry name" value="lambda repressor-like DNA-binding domains"/>
    <property type="match status" value="1"/>
</dbReference>
<evidence type="ECO:0000313" key="3">
    <source>
        <dbReference type="Proteomes" id="UP000298433"/>
    </source>
</evidence>
<comment type="caution">
    <text evidence="2">The sequence shown here is derived from an EMBL/GenBank/DDBJ whole genome shotgun (WGS) entry which is preliminary data.</text>
</comment>
<reference evidence="2 3" key="1">
    <citation type="submission" date="2019-03" db="EMBL/GenBank/DDBJ databases">
        <title>Genomics of glacier-inhabiting Cryobacterium strains.</title>
        <authorList>
            <person name="Liu Q."/>
            <person name="Xin Y.-H."/>
        </authorList>
    </citation>
    <scope>NUCLEOTIDE SEQUENCE [LARGE SCALE GENOMIC DNA]</scope>
    <source>
        <strain evidence="2 3">TMT2-48-2</strain>
    </source>
</reference>
<dbReference type="PROSITE" id="PS50943">
    <property type="entry name" value="HTH_CROC1"/>
    <property type="match status" value="1"/>
</dbReference>
<name>A0A4R8XR29_9MICO</name>
<dbReference type="SUPFAM" id="SSF47413">
    <property type="entry name" value="lambda repressor-like DNA-binding domains"/>
    <property type="match status" value="1"/>
</dbReference>
<feature type="domain" description="HTH cro/C1-type" evidence="1">
    <location>
        <begin position="105"/>
        <end position="159"/>
    </location>
</feature>